<reference evidence="2 3" key="1">
    <citation type="journal article" date="2021" name="Sci. Rep.">
        <title>The genome of the diatom Chaetoceros tenuissimus carries an ancient integrated fragment of an extant virus.</title>
        <authorList>
            <person name="Hongo Y."/>
            <person name="Kimura K."/>
            <person name="Takaki Y."/>
            <person name="Yoshida Y."/>
            <person name="Baba S."/>
            <person name="Kobayashi G."/>
            <person name="Nagasaki K."/>
            <person name="Hano T."/>
            <person name="Tomaru Y."/>
        </authorList>
    </citation>
    <scope>NUCLEOTIDE SEQUENCE [LARGE SCALE GENOMIC DNA]</scope>
    <source>
        <strain evidence="2 3">NIES-3715</strain>
    </source>
</reference>
<name>A0AAD3CRA8_9STRA</name>
<feature type="compositionally biased region" description="Polar residues" evidence="1">
    <location>
        <begin position="1"/>
        <end position="10"/>
    </location>
</feature>
<feature type="compositionally biased region" description="Basic and acidic residues" evidence="1">
    <location>
        <begin position="295"/>
        <end position="312"/>
    </location>
</feature>
<evidence type="ECO:0000256" key="1">
    <source>
        <dbReference type="SAM" id="MobiDB-lite"/>
    </source>
</evidence>
<protein>
    <submittedName>
        <fullName evidence="2">Uncharacterized protein</fullName>
    </submittedName>
</protein>
<gene>
    <name evidence="2" type="ORF">CTEN210_05886</name>
</gene>
<dbReference type="PANTHER" id="PTHR45691">
    <property type="entry name" value="PROTEIN DIAPHANOUS"/>
    <property type="match status" value="1"/>
</dbReference>
<feature type="region of interest" description="Disordered" evidence="1">
    <location>
        <begin position="1"/>
        <end position="35"/>
    </location>
</feature>
<feature type="region of interest" description="Disordered" evidence="1">
    <location>
        <begin position="439"/>
        <end position="463"/>
    </location>
</feature>
<feature type="region of interest" description="Disordered" evidence="1">
    <location>
        <begin position="64"/>
        <end position="312"/>
    </location>
</feature>
<feature type="compositionally biased region" description="Polar residues" evidence="1">
    <location>
        <begin position="64"/>
        <end position="102"/>
    </location>
</feature>
<feature type="compositionally biased region" description="Basic residues" evidence="1">
    <location>
        <begin position="174"/>
        <end position="184"/>
    </location>
</feature>
<organism evidence="2 3">
    <name type="scientific">Chaetoceros tenuissimus</name>
    <dbReference type="NCBI Taxonomy" id="426638"/>
    <lineage>
        <taxon>Eukaryota</taxon>
        <taxon>Sar</taxon>
        <taxon>Stramenopiles</taxon>
        <taxon>Ochrophyta</taxon>
        <taxon>Bacillariophyta</taxon>
        <taxon>Coscinodiscophyceae</taxon>
        <taxon>Chaetocerotophycidae</taxon>
        <taxon>Chaetocerotales</taxon>
        <taxon>Chaetocerotaceae</taxon>
        <taxon>Chaetoceros</taxon>
    </lineage>
</organism>
<dbReference type="GO" id="GO:0005884">
    <property type="term" value="C:actin filament"/>
    <property type="evidence" value="ECO:0007669"/>
    <property type="project" value="TreeGrafter"/>
</dbReference>
<evidence type="ECO:0000313" key="3">
    <source>
        <dbReference type="Proteomes" id="UP001054902"/>
    </source>
</evidence>
<feature type="compositionally biased region" description="Basic and acidic residues" evidence="1">
    <location>
        <begin position="734"/>
        <end position="744"/>
    </location>
</feature>
<feature type="compositionally biased region" description="Basic and acidic residues" evidence="1">
    <location>
        <begin position="633"/>
        <end position="648"/>
    </location>
</feature>
<feature type="compositionally biased region" description="Pro residues" evidence="1">
    <location>
        <begin position="186"/>
        <end position="198"/>
    </location>
</feature>
<feature type="compositionally biased region" description="Pro residues" evidence="1">
    <location>
        <begin position="211"/>
        <end position="226"/>
    </location>
</feature>
<feature type="region of interest" description="Disordered" evidence="1">
    <location>
        <begin position="734"/>
        <end position="758"/>
    </location>
</feature>
<dbReference type="PANTHER" id="PTHR45691:SF6">
    <property type="entry name" value="PROTEIN DIAPHANOUS"/>
    <property type="match status" value="1"/>
</dbReference>
<feature type="compositionally biased region" description="Basic and acidic residues" evidence="1">
    <location>
        <begin position="261"/>
        <end position="274"/>
    </location>
</feature>
<sequence length="758" mass="86420">MSHPSNNNYPWNGHEYQQPQENNQESYQQSNPNDYYYNQGLGLLQQNDIRNINTFQIQPMTMQPPTGNPFQFAGNSSNNTQAQLRPTSNPFYFGNNNSSIQAQVPPPPIPGNAYNSMAVQQNQHVCPPPPPFPPAQVYPPPPPPVFSKSENVLPPPPLPKKKKSQQKVKQTQTLKKKKKKKKGKPAPAPLPPQPPPQPSKKKRRKKSKAPRPAPPALLPRPAPPVPTSDLHSVDESKLPPPPQPHDTSNVYNEINTSGFVNEEHDKKEPIHHDSTQANSSQNDMDMDISDESDNESNHELTHKEEEAVNDTNVEKELQNRKEYLKLKRKKVKLQKIKAKLDEAKMKREVSLKNNSRHGHDEIVVKEEENVSALEQKRLRLEAIKAKLNEAKMNREVVLKSSNSESTDKEVDEKEEEETISDLEQKKIRLEAMKAKLNEAKLRKAEGSKRQKSNEVDQAELDKKRLKLEQMRARLLWKKEQASRQSSDAGSEPDMSTFAENVQEDESIIQQETNYIGDENESGLHDITAFSMTSLVISNISAGGETELVRPRAIESINILGPPRTSTRTNNMSMEMKVKEEPVAESKTEEKSDVSRADKLKLELELAKRRLRLVELQRKRQKIAETFEENDSGTVKKESASKGDKLSKPSIEELLKKRQELSDNIQASKITQQKKKEESTVRQLRTMIAKQEKLLNQHKDAVKQCIIDIQDCRTTIENEKAVKEKAELQLRDLQQRRENTEKMMKDVSNNVMKLRSKRS</sequence>
<feature type="compositionally biased region" description="Polar residues" evidence="1">
    <location>
        <begin position="113"/>
        <end position="124"/>
    </location>
</feature>
<dbReference type="AlphaFoldDB" id="A0AAD3CRA8"/>
<comment type="caution">
    <text evidence="2">The sequence shown here is derived from an EMBL/GenBank/DDBJ whole genome shotgun (WGS) entry which is preliminary data.</text>
</comment>
<feature type="region of interest" description="Disordered" evidence="1">
    <location>
        <begin position="476"/>
        <end position="499"/>
    </location>
</feature>
<dbReference type="GO" id="GO:0030041">
    <property type="term" value="P:actin filament polymerization"/>
    <property type="evidence" value="ECO:0007669"/>
    <property type="project" value="TreeGrafter"/>
</dbReference>
<dbReference type="PRINTS" id="PR01217">
    <property type="entry name" value="PRICHEXTENSN"/>
</dbReference>
<accession>A0AAD3CRA8</accession>
<proteinExistence type="predicted"/>
<dbReference type="EMBL" id="BLLK01000038">
    <property type="protein sequence ID" value="GFH49410.1"/>
    <property type="molecule type" value="Genomic_DNA"/>
</dbReference>
<feature type="region of interest" description="Disordered" evidence="1">
    <location>
        <begin position="628"/>
        <end position="648"/>
    </location>
</feature>
<dbReference type="Proteomes" id="UP001054902">
    <property type="component" value="Unassembled WGS sequence"/>
</dbReference>
<keyword evidence="3" id="KW-1185">Reference proteome</keyword>
<feature type="compositionally biased region" description="Low complexity" evidence="1">
    <location>
        <begin position="16"/>
        <end position="33"/>
    </location>
</feature>
<feature type="compositionally biased region" description="Acidic residues" evidence="1">
    <location>
        <begin position="284"/>
        <end position="294"/>
    </location>
</feature>
<dbReference type="InterPro" id="IPR051412">
    <property type="entry name" value="Formin_Homology_Diaphanous_sf"/>
</dbReference>
<evidence type="ECO:0000313" key="2">
    <source>
        <dbReference type="EMBL" id="GFH49410.1"/>
    </source>
</evidence>
<feature type="compositionally biased region" description="Pro residues" evidence="1">
    <location>
        <begin position="126"/>
        <end position="145"/>
    </location>
</feature>
<feature type="compositionally biased region" description="Polar residues" evidence="1">
    <location>
        <begin position="245"/>
        <end position="259"/>
    </location>
</feature>
<feature type="compositionally biased region" description="Basic residues" evidence="1">
    <location>
        <begin position="199"/>
        <end position="209"/>
    </location>
</feature>
<feature type="region of interest" description="Disordered" evidence="1">
    <location>
        <begin position="398"/>
        <end position="423"/>
    </location>
</feature>